<name>A0A2U1Q0Y9_ARTAN</name>
<evidence type="ECO:0000313" key="4">
    <source>
        <dbReference type="Proteomes" id="UP000245207"/>
    </source>
</evidence>
<comment type="caution">
    <text evidence="3">The sequence shown here is derived from an EMBL/GenBank/DDBJ whole genome shotgun (WGS) entry which is preliminary data.</text>
</comment>
<evidence type="ECO:0000256" key="1">
    <source>
        <dbReference type="SAM" id="MobiDB-lite"/>
    </source>
</evidence>
<evidence type="ECO:0000256" key="2">
    <source>
        <dbReference type="SAM" id="Phobius"/>
    </source>
</evidence>
<protein>
    <submittedName>
        <fullName evidence="3">Uncharacterized protein</fullName>
    </submittedName>
</protein>
<keyword evidence="2" id="KW-1133">Transmembrane helix</keyword>
<sequence>MAKHHPQNKHPPTATTQTHCLHPEPSHFRHHPLAEAAAGSGTPGTPAEQKWYHNNPKWWWGSWGVFFLLVFIRLPPPTGMFRRTPP</sequence>
<dbReference type="EMBL" id="PKPP01000531">
    <property type="protein sequence ID" value="PWA91637.1"/>
    <property type="molecule type" value="Genomic_DNA"/>
</dbReference>
<feature type="region of interest" description="Disordered" evidence="1">
    <location>
        <begin position="1"/>
        <end position="48"/>
    </location>
</feature>
<gene>
    <name evidence="3" type="ORF">CTI12_AA023680</name>
</gene>
<dbReference type="Proteomes" id="UP000245207">
    <property type="component" value="Unassembled WGS sequence"/>
</dbReference>
<feature type="compositionally biased region" description="Low complexity" evidence="1">
    <location>
        <begin position="34"/>
        <end position="48"/>
    </location>
</feature>
<evidence type="ECO:0000313" key="3">
    <source>
        <dbReference type="EMBL" id="PWA91637.1"/>
    </source>
</evidence>
<reference evidence="3 4" key="1">
    <citation type="journal article" date="2018" name="Mol. Plant">
        <title>The genome of Artemisia annua provides insight into the evolution of Asteraceae family and artemisinin biosynthesis.</title>
        <authorList>
            <person name="Shen Q."/>
            <person name="Zhang L."/>
            <person name="Liao Z."/>
            <person name="Wang S."/>
            <person name="Yan T."/>
            <person name="Shi P."/>
            <person name="Liu M."/>
            <person name="Fu X."/>
            <person name="Pan Q."/>
            <person name="Wang Y."/>
            <person name="Lv Z."/>
            <person name="Lu X."/>
            <person name="Zhang F."/>
            <person name="Jiang W."/>
            <person name="Ma Y."/>
            <person name="Chen M."/>
            <person name="Hao X."/>
            <person name="Li L."/>
            <person name="Tang Y."/>
            <person name="Lv G."/>
            <person name="Zhou Y."/>
            <person name="Sun X."/>
            <person name="Brodelius P.E."/>
            <person name="Rose J.K.C."/>
            <person name="Tang K."/>
        </authorList>
    </citation>
    <scope>NUCLEOTIDE SEQUENCE [LARGE SCALE GENOMIC DNA]</scope>
    <source>
        <strain evidence="4">cv. Huhao1</strain>
        <tissue evidence="3">Leaf</tissue>
    </source>
</reference>
<keyword evidence="4" id="KW-1185">Reference proteome</keyword>
<dbReference type="AlphaFoldDB" id="A0A2U1Q0Y9"/>
<keyword evidence="2" id="KW-0812">Transmembrane</keyword>
<keyword evidence="2" id="KW-0472">Membrane</keyword>
<accession>A0A2U1Q0Y9</accession>
<feature type="transmembrane region" description="Helical" evidence="2">
    <location>
        <begin position="58"/>
        <end position="74"/>
    </location>
</feature>
<proteinExistence type="predicted"/>
<organism evidence="3 4">
    <name type="scientific">Artemisia annua</name>
    <name type="common">Sweet wormwood</name>
    <dbReference type="NCBI Taxonomy" id="35608"/>
    <lineage>
        <taxon>Eukaryota</taxon>
        <taxon>Viridiplantae</taxon>
        <taxon>Streptophyta</taxon>
        <taxon>Embryophyta</taxon>
        <taxon>Tracheophyta</taxon>
        <taxon>Spermatophyta</taxon>
        <taxon>Magnoliopsida</taxon>
        <taxon>eudicotyledons</taxon>
        <taxon>Gunneridae</taxon>
        <taxon>Pentapetalae</taxon>
        <taxon>asterids</taxon>
        <taxon>campanulids</taxon>
        <taxon>Asterales</taxon>
        <taxon>Asteraceae</taxon>
        <taxon>Asteroideae</taxon>
        <taxon>Anthemideae</taxon>
        <taxon>Artemisiinae</taxon>
        <taxon>Artemisia</taxon>
    </lineage>
</organism>